<proteinExistence type="predicted"/>
<accession>A0AAP3RHQ7</accession>
<name>A0AAP3RHQ7_PHOVU</name>
<dbReference type="AlphaFoldDB" id="A0AAP3RHQ7"/>
<organism evidence="1 2">
    <name type="scientific">Phocaeicola vulgatus</name>
    <name type="common">Bacteroides vulgatus</name>
    <dbReference type="NCBI Taxonomy" id="821"/>
    <lineage>
        <taxon>Bacteria</taxon>
        <taxon>Pseudomonadati</taxon>
        <taxon>Bacteroidota</taxon>
        <taxon>Bacteroidia</taxon>
        <taxon>Bacteroidales</taxon>
        <taxon>Bacteroidaceae</taxon>
        <taxon>Phocaeicola</taxon>
    </lineage>
</organism>
<dbReference type="EMBL" id="JAJCQG010000078">
    <property type="protein sequence ID" value="MCB7283005.1"/>
    <property type="molecule type" value="Genomic_DNA"/>
</dbReference>
<evidence type="ECO:0000313" key="1">
    <source>
        <dbReference type="EMBL" id="MCB7283005.1"/>
    </source>
</evidence>
<dbReference type="Proteomes" id="UP001199363">
    <property type="component" value="Unassembled WGS sequence"/>
</dbReference>
<reference evidence="1" key="1">
    <citation type="submission" date="2021-10" db="EMBL/GenBank/DDBJ databases">
        <title>Collection of gut derived symbiotic bacterial strains cultured from healthy donors.</title>
        <authorList>
            <person name="Lin H."/>
            <person name="Littmann E."/>
            <person name="Kohout C."/>
            <person name="Pamer E.G."/>
        </authorList>
    </citation>
    <scope>NUCLEOTIDE SEQUENCE</scope>
    <source>
        <strain evidence="1">DFI.1.167</strain>
    </source>
</reference>
<dbReference type="RefSeq" id="WP_227195461.1">
    <property type="nucleotide sequence ID" value="NZ_CAXTBE010000005.1"/>
</dbReference>
<sequence>MQGVVSHDRTGHGRGIRVSLLRRDLSLFRRNTQADGGGGARILQDVDILVAGEKLVTPDMQGPIRITASIKRNGKIVIFRHAVTGQRKNHQVHLRLFRCAHIGRVMEPVTGVQVSFVDTILGEQAVTRGK</sequence>
<protein>
    <submittedName>
        <fullName evidence="1">Uncharacterized protein</fullName>
    </submittedName>
</protein>
<evidence type="ECO:0000313" key="2">
    <source>
        <dbReference type="Proteomes" id="UP001199363"/>
    </source>
</evidence>
<gene>
    <name evidence="1" type="ORF">LI282_18450</name>
</gene>
<comment type="caution">
    <text evidence="1">The sequence shown here is derived from an EMBL/GenBank/DDBJ whole genome shotgun (WGS) entry which is preliminary data.</text>
</comment>